<gene>
    <name evidence="3" type="primary">Nemgal-related</name>
</gene>
<dbReference type="InterPro" id="IPR043159">
    <property type="entry name" value="Lectin_gal-bd_sf"/>
</dbReference>
<evidence type="ECO:0000259" key="2">
    <source>
        <dbReference type="PROSITE" id="PS50228"/>
    </source>
</evidence>
<organism evidence="3">
    <name type="scientific">Kudoa iwatai</name>
    <dbReference type="NCBI Taxonomy" id="269814"/>
    <lineage>
        <taxon>Eukaryota</taxon>
        <taxon>Metazoa</taxon>
        <taxon>Cnidaria</taxon>
        <taxon>Myxozoa</taxon>
        <taxon>Myxosporea</taxon>
        <taxon>Multivalvulida</taxon>
        <taxon>Kudoidae</taxon>
        <taxon>Kudoa</taxon>
    </lineage>
</organism>
<dbReference type="Pfam" id="PF01391">
    <property type="entry name" value="Collagen"/>
    <property type="match status" value="1"/>
</dbReference>
<dbReference type="SMR" id="A0A090DCF0"/>
<evidence type="ECO:0000313" key="3">
    <source>
        <dbReference type="EMBL" id="CDU32396.1"/>
    </source>
</evidence>
<dbReference type="AlphaFoldDB" id="A0A090DCF0"/>
<feature type="domain" description="SUEL-type lectin" evidence="2">
    <location>
        <begin position="161"/>
        <end position="253"/>
    </location>
</feature>
<evidence type="ECO:0000256" key="1">
    <source>
        <dbReference type="SAM" id="MobiDB-lite"/>
    </source>
</evidence>
<dbReference type="CDD" id="cd22838">
    <property type="entry name" value="Gal_Rha_Lectin_nemgal"/>
    <property type="match status" value="1"/>
</dbReference>
<feature type="compositionally biased region" description="Pro residues" evidence="1">
    <location>
        <begin position="125"/>
        <end position="146"/>
    </location>
</feature>
<dbReference type="Pfam" id="PF02140">
    <property type="entry name" value="SUEL_Lectin"/>
    <property type="match status" value="1"/>
</dbReference>
<dbReference type="PANTHER" id="PTHR24637:SF421">
    <property type="entry name" value="CUTICLE COLLAGEN DPY-2"/>
    <property type="match status" value="1"/>
</dbReference>
<dbReference type="EMBL" id="LK936458">
    <property type="protein sequence ID" value="CDU32396.1"/>
    <property type="molecule type" value="Genomic_DNA"/>
</dbReference>
<dbReference type="GO" id="GO:0030246">
    <property type="term" value="F:carbohydrate binding"/>
    <property type="evidence" value="ECO:0007669"/>
    <property type="project" value="InterPro"/>
</dbReference>
<dbReference type="PROSITE" id="PS50228">
    <property type="entry name" value="SUEL_LECTIN"/>
    <property type="match status" value="1"/>
</dbReference>
<sequence length="272" mass="29398">MIFHYISTNTTKKIPIILFIYILLMNMLHKVAVQRPGQIPPLLNQLLKDQNVTLGFILKGLQGPAGFDGIPGAPGVQGPIGPPGYPGEMGPMGPPGLRGFPGEPGVPGEPGRDGNDGYPGAPGFPGEPGPSGMPGPPGPPGLPGDTPPFLPIVLRNTTIIKCEEDTAWLKCVDYKKISIKSVFWGRRNFDICSENSGNLVTDKYCPTNPLFLAKVKDACDGTTMCEIRCTKLFFNDKTCPDVYKYAEIDYKCVEVINGHEVVNNERNVMGEI</sequence>
<name>A0A090DCF0_9CNID</name>
<protein>
    <submittedName>
        <fullName evidence="3">Putative nematogalectin</fullName>
    </submittedName>
</protein>
<feature type="region of interest" description="Disordered" evidence="1">
    <location>
        <begin position="98"/>
        <end position="146"/>
    </location>
</feature>
<proteinExistence type="predicted"/>
<accession>A0A090DCF0</accession>
<reference evidence="3" key="1">
    <citation type="journal article" date="2014" name="BMC Evol. Biol.">
        <title>Diversity and evolution of myxozoan minicollagens and nematogalectins.</title>
        <authorList>
            <person name="Shpirer E."/>
            <person name="Chang E.S."/>
            <person name="Diamant A."/>
            <person name="Rubinstein N."/>
            <person name="Cartwright P."/>
            <person name="Huchon D."/>
        </authorList>
    </citation>
    <scope>NUCLEOTIDE SEQUENCE</scope>
</reference>
<dbReference type="InterPro" id="IPR008160">
    <property type="entry name" value="Collagen"/>
</dbReference>
<dbReference type="PANTHER" id="PTHR24637">
    <property type="entry name" value="COLLAGEN"/>
    <property type="match status" value="1"/>
</dbReference>
<dbReference type="Gene3D" id="2.60.120.740">
    <property type="match status" value="1"/>
</dbReference>
<dbReference type="InterPro" id="IPR000922">
    <property type="entry name" value="Lectin_gal-bd_dom"/>
</dbReference>